<accession>M5BTJ8</accession>
<sequence length="205" mass="21824">MLYSTLVLALFSASFSAAVPSGHEHARFHKDHHVRDVGHSLTIQLKAQDDVKDPDDLTIATTIINKGSKTVKILNDPNGPLSQWKTHTFDFVPLPSAGPDGVKSKTVGQLADVNAIRVKYNPSAAAALDDPSTYTVLQPGENKTVVHDLSGMYNFHSPGGYTIKLASPAQYFDVVEDDGSISSVPATLTTGEAENTSILNIPASG</sequence>
<proteinExistence type="predicted"/>
<dbReference type="EMBL" id="CAOJ01005487">
    <property type="protein sequence ID" value="CCO29825.1"/>
    <property type="molecule type" value="Genomic_DNA"/>
</dbReference>
<keyword evidence="1" id="KW-0732">Signal</keyword>
<feature type="signal peptide" evidence="1">
    <location>
        <begin position="1"/>
        <end position="18"/>
    </location>
</feature>
<protein>
    <submittedName>
        <fullName evidence="2">Peptidyl-Lys metalloendopeptidase Short=MEP</fullName>
    </submittedName>
</protein>
<organism evidence="2 3">
    <name type="scientific">Thanatephorus cucumeris (strain AG1-IB / isolate 7/3/14)</name>
    <name type="common">Lettuce bottom rot fungus</name>
    <name type="synonym">Rhizoctonia solani</name>
    <dbReference type="NCBI Taxonomy" id="1108050"/>
    <lineage>
        <taxon>Eukaryota</taxon>
        <taxon>Fungi</taxon>
        <taxon>Dikarya</taxon>
        <taxon>Basidiomycota</taxon>
        <taxon>Agaricomycotina</taxon>
        <taxon>Agaricomycetes</taxon>
        <taxon>Cantharellales</taxon>
        <taxon>Ceratobasidiaceae</taxon>
        <taxon>Rhizoctonia</taxon>
        <taxon>Rhizoctonia solani AG-1</taxon>
    </lineage>
</organism>
<name>M5BTJ8_THACB</name>
<gene>
    <name evidence="2" type="primary">MEP</name>
    <name evidence="2" type="ORF">BN14_03846</name>
</gene>
<evidence type="ECO:0000313" key="3">
    <source>
        <dbReference type="Proteomes" id="UP000012065"/>
    </source>
</evidence>
<dbReference type="Gene3D" id="2.60.40.2970">
    <property type="match status" value="1"/>
</dbReference>
<evidence type="ECO:0000256" key="1">
    <source>
        <dbReference type="SAM" id="SignalP"/>
    </source>
</evidence>
<feature type="chain" id="PRO_5004063792" evidence="1">
    <location>
        <begin position="19"/>
        <end position="205"/>
    </location>
</feature>
<dbReference type="HOGENOM" id="CLU_1338341_0_0_1"/>
<comment type="caution">
    <text evidence="2">The sequence shown here is derived from an EMBL/GenBank/DDBJ whole genome shotgun (WGS) entry which is preliminary data.</text>
</comment>
<evidence type="ECO:0000313" key="2">
    <source>
        <dbReference type="EMBL" id="CCO29825.1"/>
    </source>
</evidence>
<dbReference type="AlphaFoldDB" id="M5BTJ8"/>
<dbReference type="Proteomes" id="UP000012065">
    <property type="component" value="Unassembled WGS sequence"/>
</dbReference>
<reference evidence="2 3" key="1">
    <citation type="journal article" date="2013" name="J. Biotechnol.">
        <title>Establishment and interpretation of the genome sequence of the phytopathogenic fungus Rhizoctonia solani AG1-IB isolate 7/3/14.</title>
        <authorList>
            <person name="Wibberg D.W."/>
            <person name="Jelonek L.J."/>
            <person name="Rupp O.R."/>
            <person name="Hennig M.H."/>
            <person name="Eikmeyer F.E."/>
            <person name="Goesmann A.G."/>
            <person name="Hartmann A.H."/>
            <person name="Borriss R.B."/>
            <person name="Grosch R.G."/>
            <person name="Puehler A.P."/>
            <person name="Schlueter A.S."/>
        </authorList>
    </citation>
    <scope>NUCLEOTIDE SEQUENCE [LARGE SCALE GENOMIC DNA]</scope>
    <source>
        <strain evidence="3">AG1-IB / isolate 7/3/14</strain>
    </source>
</reference>